<accession>A0ABQ2W9H8</accession>
<name>A0ABQ2W9H8_9ACTN</name>
<evidence type="ECO:0000259" key="1">
    <source>
        <dbReference type="Pfam" id="PF01471"/>
    </source>
</evidence>
<evidence type="ECO:0000313" key="3">
    <source>
        <dbReference type="Proteomes" id="UP000660675"/>
    </source>
</evidence>
<proteinExistence type="predicted"/>
<dbReference type="EMBL" id="BMTF01000042">
    <property type="protein sequence ID" value="GGV96821.1"/>
    <property type="molecule type" value="Genomic_DNA"/>
</dbReference>
<gene>
    <name evidence="2" type="ORF">GCM10015535_66960</name>
</gene>
<dbReference type="SUPFAM" id="SSF47090">
    <property type="entry name" value="PGBD-like"/>
    <property type="match status" value="2"/>
</dbReference>
<reference evidence="3" key="1">
    <citation type="journal article" date="2019" name="Int. J. Syst. Evol. Microbiol.">
        <title>The Global Catalogue of Microorganisms (GCM) 10K type strain sequencing project: providing services to taxonomists for standard genome sequencing and annotation.</title>
        <authorList>
            <consortium name="The Broad Institute Genomics Platform"/>
            <consortium name="The Broad Institute Genome Sequencing Center for Infectious Disease"/>
            <person name="Wu L."/>
            <person name="Ma J."/>
        </authorList>
    </citation>
    <scope>NUCLEOTIDE SEQUENCE [LARGE SCALE GENOMIC DNA]</scope>
    <source>
        <strain evidence="3">JCM 4376</strain>
    </source>
</reference>
<protein>
    <recommendedName>
        <fullName evidence="1">Peptidoglycan binding-like domain-containing protein</fullName>
    </recommendedName>
</protein>
<feature type="domain" description="Peptidoglycan binding-like" evidence="1">
    <location>
        <begin position="24"/>
        <end position="76"/>
    </location>
</feature>
<organism evidence="2 3">
    <name type="scientific">Streptomyces gelaticus</name>
    <dbReference type="NCBI Taxonomy" id="285446"/>
    <lineage>
        <taxon>Bacteria</taxon>
        <taxon>Bacillati</taxon>
        <taxon>Actinomycetota</taxon>
        <taxon>Actinomycetes</taxon>
        <taxon>Kitasatosporales</taxon>
        <taxon>Streptomycetaceae</taxon>
        <taxon>Streptomyces</taxon>
    </lineage>
</organism>
<sequence>MVSLGLVQSATAAPAWPTLSNGMTGANVATAQYLLRGHGYDISVDSDFGPATENTVVAFQESRGYAADGVIGAETWPGLIVTVREGESGDAVAAAQTALNKHGYGLAVDGRFGPATASAVTSFQNDKGLSVDGVIGPETWQNLVGQGGGGGGGGCAVPDEPDPEVIEVVYRTGVELDVSDKVLLAGFEAGLVESNMNNLDCGDRDSLGVFQQRPSQGWGTPEQIMDVSYASKAFFTPAIRVAADNPDMSAGQVAQAVQVSAYPDRYDAVEGTARELIERASHI</sequence>
<comment type="caution">
    <text evidence="2">The sequence shown here is derived from an EMBL/GenBank/DDBJ whole genome shotgun (WGS) entry which is preliminary data.</text>
</comment>
<keyword evidence="3" id="KW-1185">Reference proteome</keyword>
<dbReference type="Gene3D" id="1.10.101.10">
    <property type="entry name" value="PGBD-like superfamily/PGBD"/>
    <property type="match status" value="2"/>
</dbReference>
<dbReference type="Pfam" id="PF01471">
    <property type="entry name" value="PG_binding_1"/>
    <property type="match status" value="2"/>
</dbReference>
<dbReference type="InterPro" id="IPR036365">
    <property type="entry name" value="PGBD-like_sf"/>
</dbReference>
<dbReference type="Proteomes" id="UP000660675">
    <property type="component" value="Unassembled WGS sequence"/>
</dbReference>
<dbReference type="InterPro" id="IPR036366">
    <property type="entry name" value="PGBDSf"/>
</dbReference>
<dbReference type="InterPro" id="IPR002477">
    <property type="entry name" value="Peptidoglycan-bd-like"/>
</dbReference>
<feature type="domain" description="Peptidoglycan binding-like" evidence="1">
    <location>
        <begin position="88"/>
        <end position="141"/>
    </location>
</feature>
<evidence type="ECO:0000313" key="2">
    <source>
        <dbReference type="EMBL" id="GGV96821.1"/>
    </source>
</evidence>